<evidence type="ECO:0000256" key="1">
    <source>
        <dbReference type="ARBA" id="ARBA00001917"/>
    </source>
</evidence>
<dbReference type="RefSeq" id="WP_343053938.1">
    <property type="nucleotide sequence ID" value="NZ_JACIEU010000019.1"/>
</dbReference>
<dbReference type="Gene3D" id="3.20.20.70">
    <property type="entry name" value="Aldolase class I"/>
    <property type="match status" value="1"/>
</dbReference>
<dbReference type="GO" id="GO:0050661">
    <property type="term" value="F:NADP binding"/>
    <property type="evidence" value="ECO:0007669"/>
    <property type="project" value="InterPro"/>
</dbReference>
<protein>
    <submittedName>
        <fullName evidence="2">2,4-dienoyl-CoA reductase-like NADH-dependent reductase (Old Yellow Enzyme family)</fullName>
    </submittedName>
</protein>
<name>A0A7W6LTM4_9SPHN</name>
<dbReference type="InterPro" id="IPR044152">
    <property type="entry name" value="YqjM-like"/>
</dbReference>
<dbReference type="InterPro" id="IPR013785">
    <property type="entry name" value="Aldolase_TIM"/>
</dbReference>
<gene>
    <name evidence="2" type="ORF">GGQ90_004091</name>
</gene>
<proteinExistence type="predicted"/>
<reference evidence="2 3" key="1">
    <citation type="submission" date="2020-08" db="EMBL/GenBank/DDBJ databases">
        <title>Genomic Encyclopedia of Type Strains, Phase IV (KMG-IV): sequencing the most valuable type-strain genomes for metagenomic binning, comparative biology and taxonomic classification.</title>
        <authorList>
            <person name="Goeker M."/>
        </authorList>
    </citation>
    <scope>NUCLEOTIDE SEQUENCE [LARGE SCALE GENOMIC DNA]</scope>
    <source>
        <strain evidence="2 3">DSM 19371</strain>
    </source>
</reference>
<dbReference type="SUPFAM" id="SSF51395">
    <property type="entry name" value="FMN-linked oxidoreductases"/>
    <property type="match status" value="1"/>
</dbReference>
<dbReference type="Proteomes" id="UP000590524">
    <property type="component" value="Unassembled WGS sequence"/>
</dbReference>
<dbReference type="GO" id="GO:0003959">
    <property type="term" value="F:NADPH dehydrogenase activity"/>
    <property type="evidence" value="ECO:0007669"/>
    <property type="project" value="InterPro"/>
</dbReference>
<evidence type="ECO:0000313" key="2">
    <source>
        <dbReference type="EMBL" id="MBB4150288.1"/>
    </source>
</evidence>
<comment type="cofactor">
    <cofactor evidence="1">
        <name>FMN</name>
        <dbReference type="ChEBI" id="CHEBI:58210"/>
    </cofactor>
</comment>
<dbReference type="PANTHER" id="PTHR43303:SF4">
    <property type="entry name" value="NADPH DEHYDROGENASE C23G7.10C-RELATED"/>
    <property type="match status" value="1"/>
</dbReference>
<evidence type="ECO:0000313" key="3">
    <source>
        <dbReference type="Proteomes" id="UP000590524"/>
    </source>
</evidence>
<dbReference type="EMBL" id="JACIEU010000019">
    <property type="protein sequence ID" value="MBB4150288.1"/>
    <property type="molecule type" value="Genomic_DNA"/>
</dbReference>
<keyword evidence="3" id="KW-1185">Reference proteome</keyword>
<sequence>MWPEHLPLTARFGVIEFDGGDEESLVESIALVNEFKARGLDMLNVSIGCSTIEGKTPWAEGFMAPYAGRLRQETGLPVATAWCIDGPEVANAAVEKGELDLVMIARAHLADPHYPYVAAQALGDKKPAWVLPAPYAHWLSRYRGIGKAAAQ</sequence>
<dbReference type="GO" id="GO:0010181">
    <property type="term" value="F:FMN binding"/>
    <property type="evidence" value="ECO:0007669"/>
    <property type="project" value="InterPro"/>
</dbReference>
<organism evidence="2 3">
    <name type="scientific">Sphingobium scionense</name>
    <dbReference type="NCBI Taxonomy" id="1404341"/>
    <lineage>
        <taxon>Bacteria</taxon>
        <taxon>Pseudomonadati</taxon>
        <taxon>Pseudomonadota</taxon>
        <taxon>Alphaproteobacteria</taxon>
        <taxon>Sphingomonadales</taxon>
        <taxon>Sphingomonadaceae</taxon>
        <taxon>Sphingobium</taxon>
    </lineage>
</organism>
<comment type="caution">
    <text evidence="2">The sequence shown here is derived from an EMBL/GenBank/DDBJ whole genome shotgun (WGS) entry which is preliminary data.</text>
</comment>
<dbReference type="AlphaFoldDB" id="A0A7W6LTM4"/>
<dbReference type="PANTHER" id="PTHR43303">
    <property type="entry name" value="NADPH DEHYDROGENASE C23G7.10C-RELATED"/>
    <property type="match status" value="1"/>
</dbReference>
<accession>A0A7W6LTM4</accession>